<proteinExistence type="predicted"/>
<keyword evidence="2" id="KW-1185">Reference proteome</keyword>
<accession>A0ACC3C1A1</accession>
<sequence length="121" mass="12803">MPRESGGGGDGAGGGAWGPTPRGAALIWTGPTLSQAALPLRLEATDSSGIWRILSAHPKPREHPHGRSGGELPSLVSAAAAAQFPQHPPPPPGPHRACPCPWQRERDTVWAARCLWYHCQL</sequence>
<evidence type="ECO:0000313" key="2">
    <source>
        <dbReference type="Proteomes" id="UP000798662"/>
    </source>
</evidence>
<dbReference type="EMBL" id="CM020619">
    <property type="protein sequence ID" value="KAK1863780.1"/>
    <property type="molecule type" value="Genomic_DNA"/>
</dbReference>
<organism evidence="1 2">
    <name type="scientific">Pyropia yezoensis</name>
    <name type="common">Susabi-nori</name>
    <name type="synonym">Porphyra yezoensis</name>
    <dbReference type="NCBI Taxonomy" id="2788"/>
    <lineage>
        <taxon>Eukaryota</taxon>
        <taxon>Rhodophyta</taxon>
        <taxon>Bangiophyceae</taxon>
        <taxon>Bangiales</taxon>
        <taxon>Bangiaceae</taxon>
        <taxon>Pyropia</taxon>
    </lineage>
</organism>
<comment type="caution">
    <text evidence="1">The sequence shown here is derived from an EMBL/GenBank/DDBJ whole genome shotgun (WGS) entry which is preliminary data.</text>
</comment>
<protein>
    <submittedName>
        <fullName evidence="1">Uncharacterized protein</fullName>
    </submittedName>
</protein>
<gene>
    <name evidence="1" type="ORF">I4F81_006334</name>
</gene>
<name>A0ACC3C1A1_PYRYE</name>
<dbReference type="Proteomes" id="UP000798662">
    <property type="component" value="Chromosome 2"/>
</dbReference>
<evidence type="ECO:0000313" key="1">
    <source>
        <dbReference type="EMBL" id="KAK1863780.1"/>
    </source>
</evidence>
<reference evidence="1" key="1">
    <citation type="submission" date="2019-11" db="EMBL/GenBank/DDBJ databases">
        <title>Nori genome reveals adaptations in red seaweeds to the harsh intertidal environment.</title>
        <authorList>
            <person name="Wang D."/>
            <person name="Mao Y."/>
        </authorList>
    </citation>
    <scope>NUCLEOTIDE SEQUENCE</scope>
    <source>
        <tissue evidence="1">Gametophyte</tissue>
    </source>
</reference>